<dbReference type="InterPro" id="IPR011625">
    <property type="entry name" value="A2M_N_BRD"/>
</dbReference>
<feature type="domain" description="Alpha-2-macroglobulin" evidence="4">
    <location>
        <begin position="404"/>
        <end position="494"/>
    </location>
</feature>
<evidence type="ECO:0000256" key="1">
    <source>
        <dbReference type="ARBA" id="ARBA00022729"/>
    </source>
</evidence>
<dbReference type="Pfam" id="PF17789">
    <property type="entry name" value="MG4"/>
    <property type="match status" value="1"/>
</dbReference>
<dbReference type="InterPro" id="IPR040839">
    <property type="entry name" value="MG4"/>
</dbReference>
<evidence type="ECO:0000259" key="3">
    <source>
        <dbReference type="SMART" id="SM01359"/>
    </source>
</evidence>
<dbReference type="Gene3D" id="2.20.130.20">
    <property type="match status" value="2"/>
</dbReference>
<proteinExistence type="predicted"/>
<accession>A0A084VHN9</accession>
<dbReference type="SMART" id="SM01360">
    <property type="entry name" value="A2M"/>
    <property type="match status" value="1"/>
</dbReference>
<dbReference type="PANTHER" id="PTHR11412:SF136">
    <property type="entry name" value="CD109 ANTIGEN"/>
    <property type="match status" value="1"/>
</dbReference>
<dbReference type="PANTHER" id="PTHR11412">
    <property type="entry name" value="MACROGLOBULIN / COMPLEMENT"/>
    <property type="match status" value="1"/>
</dbReference>
<name>A0A084VHN9_ANOSI</name>
<dbReference type="GO" id="GO:0004866">
    <property type="term" value="F:endopeptidase inhibitor activity"/>
    <property type="evidence" value="ECO:0007669"/>
    <property type="project" value="InterPro"/>
</dbReference>
<organism evidence="5">
    <name type="scientific">Anopheles sinensis</name>
    <name type="common">Mosquito</name>
    <dbReference type="NCBI Taxonomy" id="74873"/>
    <lineage>
        <taxon>Eukaryota</taxon>
        <taxon>Metazoa</taxon>
        <taxon>Ecdysozoa</taxon>
        <taxon>Arthropoda</taxon>
        <taxon>Hexapoda</taxon>
        <taxon>Insecta</taxon>
        <taxon>Pterygota</taxon>
        <taxon>Neoptera</taxon>
        <taxon>Endopterygota</taxon>
        <taxon>Diptera</taxon>
        <taxon>Nematocera</taxon>
        <taxon>Culicoidea</taxon>
        <taxon>Culicidae</taxon>
        <taxon>Anophelinae</taxon>
        <taxon>Anopheles</taxon>
    </lineage>
</organism>
<dbReference type="EnsemblMetazoa" id="ASIC004704-RA">
    <property type="protein sequence ID" value="ASIC004704-PA"/>
    <property type="gene ID" value="ASIC004704"/>
</dbReference>
<dbReference type="SMART" id="SM01359">
    <property type="entry name" value="A2M_N_2"/>
    <property type="match status" value="1"/>
</dbReference>
<keyword evidence="2" id="KW-0882">Thioester bond</keyword>
<reference evidence="6" key="2">
    <citation type="submission" date="2020-05" db="UniProtKB">
        <authorList>
            <consortium name="EnsemblMetazoa"/>
        </authorList>
    </citation>
    <scope>IDENTIFICATION</scope>
</reference>
<gene>
    <name evidence="5" type="ORF">ZHAS_00004704</name>
</gene>
<dbReference type="Proteomes" id="UP000030765">
    <property type="component" value="Unassembled WGS sequence"/>
</dbReference>
<dbReference type="STRING" id="74873.A0A084VHN9"/>
<evidence type="ECO:0000259" key="4">
    <source>
        <dbReference type="SMART" id="SM01360"/>
    </source>
</evidence>
<dbReference type="InterPro" id="IPR001599">
    <property type="entry name" value="Macroglobln_a2"/>
</dbReference>
<sequence>MRQWDNAPLEIGVFAGSFLIPPAPVLGIYKIVVESDGNELVSKTFEVQEYVLSGINVDVFPTRVPLEEHQGVDLTVSAKDVYGEPVRDRTIIRSVPITIFKSMYRVKLIKESPEFRPGYPFKATVKIEHHDGSPASSVKCLVKVISSEEHEFKRDSNDNGDIPLQLTPAVNDDVITVKVSVEDQDLLEEEIQKAAFNNTPILEIAQQSSTRINKPIKLKVICGDDVKFLIYYVIAKGTVIDQGYMRITQRNNVNIDIQYSASMVPKATVFVMTIAGDMMVYDTMDIIYDEQLNNILLEIEDIQVQPGGQVELNVRGQQGSYVALAAYDKRLQEYGSTHDISWKDMEILYDQFNGIEKNEFDILKNYGLFARVSTNIKINSAARHGGRDDSFKNPTEYRQYFAESFLWKNLSLQHSDQITLVERIPDTMTSWYITGFAVHPEYGFGIVKQPIEFTTKKSFYIVDHLPHSIKRGEEVELQFTIFNGNKDAEVNVQLLNVFDQLDFVGELSSESGQIKSVVTQPNVGASVSFHVKAKKLGEIVVRVVASNMHDRDAIEKVVRVMPESLMNRGSESRLFQSTSYMNQSFKMSPKIHRHADADSTKITFKLERKMLLPY</sequence>
<feature type="domain" description="Alpha-2-macroglobulin bait region" evidence="3">
    <location>
        <begin position="202"/>
        <end position="334"/>
    </location>
</feature>
<dbReference type="Gene3D" id="2.60.40.1930">
    <property type="match status" value="2"/>
</dbReference>
<dbReference type="EMBL" id="ATLV01013197">
    <property type="status" value="NOT_ANNOTATED_CDS"/>
    <property type="molecule type" value="Genomic_DNA"/>
</dbReference>
<dbReference type="Pfam" id="PF07703">
    <property type="entry name" value="A2M_BRD"/>
    <property type="match status" value="1"/>
</dbReference>
<dbReference type="InterPro" id="IPR050473">
    <property type="entry name" value="A2M/Complement_sys"/>
</dbReference>
<evidence type="ECO:0000313" key="7">
    <source>
        <dbReference type="Proteomes" id="UP000030765"/>
    </source>
</evidence>
<evidence type="ECO:0008006" key="8">
    <source>
        <dbReference type="Google" id="ProtNLM"/>
    </source>
</evidence>
<dbReference type="InterPro" id="IPR013783">
    <property type="entry name" value="Ig-like_fold"/>
</dbReference>
<dbReference type="AlphaFoldDB" id="A0A084VHN9"/>
<reference evidence="5 7" key="1">
    <citation type="journal article" date="2014" name="BMC Genomics">
        <title>Genome sequence of Anopheles sinensis provides insight into genetics basis of mosquito competence for malaria parasites.</title>
        <authorList>
            <person name="Zhou D."/>
            <person name="Zhang D."/>
            <person name="Ding G."/>
            <person name="Shi L."/>
            <person name="Hou Q."/>
            <person name="Ye Y."/>
            <person name="Xu Y."/>
            <person name="Zhou H."/>
            <person name="Xiong C."/>
            <person name="Li S."/>
            <person name="Yu J."/>
            <person name="Hong S."/>
            <person name="Yu X."/>
            <person name="Zou P."/>
            <person name="Chen C."/>
            <person name="Chang X."/>
            <person name="Wang W."/>
            <person name="Lv Y."/>
            <person name="Sun Y."/>
            <person name="Ma L."/>
            <person name="Shen B."/>
            <person name="Zhu C."/>
        </authorList>
    </citation>
    <scope>NUCLEOTIDE SEQUENCE [LARGE SCALE GENOMIC DNA]</scope>
</reference>
<dbReference type="VEuPathDB" id="VectorBase:ASIS005438"/>
<dbReference type="EMBL" id="KE524843">
    <property type="protein sequence ID" value="KFB37483.1"/>
    <property type="molecule type" value="Genomic_DNA"/>
</dbReference>
<keyword evidence="7" id="KW-1185">Reference proteome</keyword>
<dbReference type="Gene3D" id="2.60.40.10">
    <property type="entry name" value="Immunoglobulins"/>
    <property type="match status" value="2"/>
</dbReference>
<dbReference type="Gene3D" id="2.60.120.1540">
    <property type="match status" value="1"/>
</dbReference>
<dbReference type="OrthoDB" id="9998011at2759"/>
<evidence type="ECO:0000313" key="6">
    <source>
        <dbReference type="EnsemblMetazoa" id="ASIC004704-PA"/>
    </source>
</evidence>
<keyword evidence="1" id="KW-0732">Signal</keyword>
<evidence type="ECO:0000256" key="2">
    <source>
        <dbReference type="ARBA" id="ARBA00022966"/>
    </source>
</evidence>
<protein>
    <recommendedName>
        <fullName evidence="8">Alpha-2-macroglobulin bait region domain-containing protein</fullName>
    </recommendedName>
</protein>
<dbReference type="OMA" id="AKHERCY"/>
<dbReference type="VEuPathDB" id="VectorBase:ASIC004704"/>
<dbReference type="Pfam" id="PF00207">
    <property type="entry name" value="A2M"/>
    <property type="match status" value="1"/>
</dbReference>
<evidence type="ECO:0000313" key="5">
    <source>
        <dbReference type="EMBL" id="KFB37483.1"/>
    </source>
</evidence>